<organism evidence="2 3">
    <name type="scientific">Paenibacillus etheri</name>
    <dbReference type="NCBI Taxonomy" id="1306852"/>
    <lineage>
        <taxon>Bacteria</taxon>
        <taxon>Bacillati</taxon>
        <taxon>Bacillota</taxon>
        <taxon>Bacilli</taxon>
        <taxon>Bacillales</taxon>
        <taxon>Paenibacillaceae</taxon>
        <taxon>Paenibacillus</taxon>
    </lineage>
</organism>
<reference evidence="2 3" key="1">
    <citation type="journal article" date="2015" name="Int. Biodeterior. Biodegradation">
        <title>Physiological and genetic screening methods for the isolation of methyl tert-butyl ether-degrading bacteria for bioremediation purposes.</title>
        <authorList>
            <person name="Guisado I.M."/>
            <person name="Purswani J."/>
            <person name="Gonzalez Lopez J."/>
            <person name="Pozo C."/>
        </authorList>
    </citation>
    <scope>NUCLEOTIDE SEQUENCE [LARGE SCALE GENOMIC DNA]</scope>
    <source>
        <strain evidence="2 3">SH7</strain>
    </source>
</reference>
<evidence type="ECO:0008006" key="4">
    <source>
        <dbReference type="Google" id="ProtNLM"/>
    </source>
</evidence>
<evidence type="ECO:0000256" key="1">
    <source>
        <dbReference type="SAM" id="Coils"/>
    </source>
</evidence>
<protein>
    <recommendedName>
        <fullName evidence="4">Zinc ribbon domain-containing protein</fullName>
    </recommendedName>
</protein>
<dbReference type="EMBL" id="LCZJ02000065">
    <property type="protein sequence ID" value="KTD83491.1"/>
    <property type="molecule type" value="Genomic_DNA"/>
</dbReference>
<name>A0A0W1AQH9_9BACL</name>
<feature type="coiled-coil region" evidence="1">
    <location>
        <begin position="58"/>
        <end position="92"/>
    </location>
</feature>
<dbReference type="OrthoDB" id="2066200at2"/>
<sequence length="261" mass="30197">MSFIKKIKDSASRVTEKAQNSVEIGKLNGLISDVEQEMEVEFTKMGRLFYEGYRSKDMSVAEGKMVELSRNCSKLQEKIEVLRTRIAELKNERLCSCGHIVALDANFCPKCGSKLEQLSTSRKVPSTPVFVQSVNDDDEEDQYYGADELTAEEKELAMKLHPQSVVYTEVQHPDDELPLEEYKASERDIERERKQAEQLERERKRQLELDRRFGEWHKNEHQEESAVTEDNGVRDMIQCQICRNELPKGSLWCPRCGSEQI</sequence>
<evidence type="ECO:0000313" key="2">
    <source>
        <dbReference type="EMBL" id="KTD83491.1"/>
    </source>
</evidence>
<gene>
    <name evidence="2" type="ORF">UQ64_02330</name>
</gene>
<keyword evidence="3" id="KW-1185">Reference proteome</keyword>
<dbReference type="Proteomes" id="UP000054709">
    <property type="component" value="Unassembled WGS sequence"/>
</dbReference>
<keyword evidence="1" id="KW-0175">Coiled coil</keyword>
<dbReference type="AlphaFoldDB" id="A0A0W1AQH9"/>
<comment type="caution">
    <text evidence="2">The sequence shown here is derived from an EMBL/GenBank/DDBJ whole genome shotgun (WGS) entry which is preliminary data.</text>
</comment>
<proteinExistence type="predicted"/>
<evidence type="ECO:0000313" key="3">
    <source>
        <dbReference type="Proteomes" id="UP000054709"/>
    </source>
</evidence>
<accession>A0A0W1AQH9</accession>
<dbReference type="RefSeq" id="WP_060626762.1">
    <property type="nucleotide sequence ID" value="NZ_LCZJ02000065.1"/>
</dbReference>
<feature type="coiled-coil region" evidence="1">
    <location>
        <begin position="179"/>
        <end position="209"/>
    </location>
</feature>